<evidence type="ECO:0000256" key="1">
    <source>
        <dbReference type="SAM" id="Coils"/>
    </source>
</evidence>
<protein>
    <recommendedName>
        <fullName evidence="5">ABC transporter Uup C-terminal domain-containing protein</fullName>
    </recommendedName>
</protein>
<sequence length="36" mass="4052">MEAGKQLSAVSAEIDQLEERWLELSEQIEALTTETC</sequence>
<keyword evidence="1" id="KW-0175">Coiled coil</keyword>
<name>A0A0E3BKS4_9BURK</name>
<dbReference type="AlphaFoldDB" id="A0A0E3BKS4"/>
<organism evidence="3 4">
    <name type="scientific">Comamonas thiooxydans</name>
    <dbReference type="NCBI Taxonomy" id="363952"/>
    <lineage>
        <taxon>Bacteria</taxon>
        <taxon>Pseudomonadati</taxon>
        <taxon>Pseudomonadota</taxon>
        <taxon>Betaproteobacteria</taxon>
        <taxon>Burkholderiales</taxon>
        <taxon>Comamonadaceae</taxon>
        <taxon>Comamonas</taxon>
    </lineage>
</organism>
<dbReference type="EMBL" id="AWTN01000088">
    <property type="protein sequence ID" value="KGG92334.1"/>
    <property type="molecule type" value="Genomic_DNA"/>
</dbReference>
<dbReference type="Proteomes" id="UP000029567">
    <property type="component" value="Unassembled WGS sequence"/>
</dbReference>
<reference evidence="3 4" key="1">
    <citation type="submission" date="2013-09" db="EMBL/GenBank/DDBJ databases">
        <title>High correlation between genotypes and phenotypes of environmental bacteria Comamonas testosteroni strains.</title>
        <authorList>
            <person name="Liu L."/>
            <person name="Zhu W."/>
            <person name="Xia X."/>
            <person name="Xu B."/>
            <person name="Luo M."/>
            <person name="Wang G."/>
        </authorList>
    </citation>
    <scope>NUCLEOTIDE SEQUENCE [LARGE SCALE GENOMIC DNA]</scope>
    <source>
        <strain evidence="3 4">JL14</strain>
    </source>
</reference>
<accession>A0A0E3BKS4</accession>
<comment type="caution">
    <text evidence="3">The sequence shown here is derived from an EMBL/GenBank/DDBJ whole genome shotgun (WGS) entry which is preliminary data.</text>
</comment>
<evidence type="ECO:0008006" key="5">
    <source>
        <dbReference type="Google" id="ProtNLM"/>
    </source>
</evidence>
<evidence type="ECO:0000313" key="2">
    <source>
        <dbReference type="EMBL" id="KGG92333.1"/>
    </source>
</evidence>
<feature type="coiled-coil region" evidence="1">
    <location>
        <begin position="7"/>
        <end position="34"/>
    </location>
</feature>
<dbReference type="EMBL" id="AWTN01000088">
    <property type="protein sequence ID" value="KGG92333.1"/>
    <property type="molecule type" value="Genomic_DNA"/>
</dbReference>
<gene>
    <name evidence="2" type="ORF">P245_11860</name>
    <name evidence="3" type="ORF">P245_11865</name>
</gene>
<proteinExistence type="predicted"/>
<evidence type="ECO:0000313" key="3">
    <source>
        <dbReference type="EMBL" id="KGG92334.1"/>
    </source>
</evidence>
<evidence type="ECO:0000313" key="4">
    <source>
        <dbReference type="Proteomes" id="UP000029567"/>
    </source>
</evidence>